<dbReference type="InterPro" id="IPR052224">
    <property type="entry name" value="THAP_domain_protein"/>
</dbReference>
<keyword evidence="4" id="KW-0862">Zinc</keyword>
<dbReference type="SMART" id="SM00692">
    <property type="entry name" value="DM3"/>
    <property type="match status" value="2"/>
</dbReference>
<evidence type="ECO:0000256" key="5">
    <source>
        <dbReference type="ARBA" id="ARBA00023125"/>
    </source>
</evidence>
<dbReference type="InterPro" id="IPR038441">
    <property type="entry name" value="THAP_Znf_sf"/>
</dbReference>
<feature type="compositionally biased region" description="Polar residues" evidence="9">
    <location>
        <begin position="568"/>
        <end position="588"/>
    </location>
</feature>
<evidence type="ECO:0000256" key="3">
    <source>
        <dbReference type="ARBA" id="ARBA00022771"/>
    </source>
</evidence>
<dbReference type="GO" id="GO:0005737">
    <property type="term" value="C:cytoplasm"/>
    <property type="evidence" value="ECO:0007669"/>
    <property type="project" value="InterPro"/>
</dbReference>
<dbReference type="InterPro" id="IPR023509">
    <property type="entry name" value="DTD-like_sf"/>
</dbReference>
<evidence type="ECO:0000256" key="7">
    <source>
        <dbReference type="ARBA" id="ARBA00048018"/>
    </source>
</evidence>
<dbReference type="Gene3D" id="1.10.340.70">
    <property type="match status" value="2"/>
</dbReference>
<dbReference type="GO" id="GO:0051499">
    <property type="term" value="F:D-aminoacyl-tRNA deacylase activity"/>
    <property type="evidence" value="ECO:0007669"/>
    <property type="project" value="UniProtKB-EC"/>
</dbReference>
<dbReference type="AlphaFoldDB" id="A0A3Q3IVK9"/>
<sequence>MLMHYWVGVSEAVKTWIKACAVCQTRISAEQPPQPPIRYCLAYSCDATSYKYPELTFHRFPKETERRQKWLEVAQRDECSLRTNSHLCSRHFKPYCFTVTEEGQLTLLPDAVPTILPVVVQEDEDPVPSDEDVLEDLFSTSAAEATDYSETPMQLQEHQYSLPAPDPDSRVVNTAGEDKKRKTVIEPSFASYNKIANYLGHRILPLHSKNTRTALRRMAKRFGLIDGVLMYTRVYPPLRVPRSREEVNLILQQFHDNQGHYGQGTCQREISKHFFWGTMSRDLAHWISNCHTCLNRTKRKWLRCSIYNCTNCCGPVERGLGLTFHKFPLHNAFMLAQWLKAVGRPHWHPRLRSSVCSVHFTEDSFDRSGDKVTLHPDAIPKLMIPNGSLTQSRGPTQAAVVKEAYFAKYDAVELYLSRRTYPPGLSYVEKNTFRTFCKKFAIKDGKLHMVRGDRERLVLRSRQQVEVALTDFHDELNHLNVNKCLRLLSERYFWKTMRADVVQWINRCSHCNRKKRQIPEKQTEAGESESQLQMLRSPQMQDDLDSGEDDNGYSEGGVGDDDDEEKQPATSSEGRVSQENQSVPPINSQHRIPILIHLKPLTILQPRTPKTPLVAKLLSVPRQNPAQSEVQKQTDSLVIQPESQHRVPIQVKPPLEQQTQPQGQKVTSGSQDSTTVQGVTTPLAELPQATRKQIQHPSPNSGLKTHSKSQISTQHQSPHRAQYLVKRKRALEVGSSDKGRYSYDHEPIVAPSTKPWPVFTITGSKPVETAQPSSRVDSPAPVQSPRRLQARTVIQQCTNAKVKIKPALDGVDAQWAEIQDGMVVYVCFFHGATEDMTYEMANRLMTTKLFRKESRHTVSLLDLPGSLLFIPQESLVGEPVPKRRMQYKGGCELWWGAQLFSTLVSTCRDLMSDSEKCTKAGVKVEQGVYGQKQEIVLNSLEPLTVLLEF</sequence>
<dbReference type="PANTHER" id="PTHR46927:SF3">
    <property type="entry name" value="THAP-TYPE DOMAIN-CONTAINING PROTEIN"/>
    <property type="match status" value="1"/>
</dbReference>
<name>A0A3Q3IVK9_MONAL</name>
<dbReference type="Gene3D" id="3.50.80.10">
    <property type="entry name" value="D-tyrosyl-tRNA(Tyr) deacylase"/>
    <property type="match status" value="1"/>
</dbReference>
<dbReference type="Pfam" id="PF05485">
    <property type="entry name" value="THAP"/>
    <property type="match status" value="2"/>
</dbReference>
<dbReference type="PANTHER" id="PTHR46927">
    <property type="entry name" value="AGAP005574-PA"/>
    <property type="match status" value="1"/>
</dbReference>
<comment type="catalytic activity">
    <reaction evidence="7">
        <text>a D-aminoacyl-tRNA + H2O = a tRNA + a D-alpha-amino acid + H(+)</text>
        <dbReference type="Rhea" id="RHEA:13953"/>
        <dbReference type="Rhea" id="RHEA-COMP:10123"/>
        <dbReference type="Rhea" id="RHEA-COMP:10124"/>
        <dbReference type="ChEBI" id="CHEBI:15377"/>
        <dbReference type="ChEBI" id="CHEBI:15378"/>
        <dbReference type="ChEBI" id="CHEBI:59871"/>
        <dbReference type="ChEBI" id="CHEBI:78442"/>
        <dbReference type="ChEBI" id="CHEBI:79333"/>
        <dbReference type="EC" id="3.1.1.96"/>
    </reaction>
</comment>
<dbReference type="Gene3D" id="6.20.210.20">
    <property type="entry name" value="THAP domain"/>
    <property type="match status" value="1"/>
</dbReference>
<feature type="region of interest" description="Disordered" evidence="9">
    <location>
        <begin position="651"/>
        <end position="725"/>
    </location>
</feature>
<dbReference type="GO" id="GO:0008270">
    <property type="term" value="F:zinc ion binding"/>
    <property type="evidence" value="ECO:0007669"/>
    <property type="project" value="UniProtKB-KW"/>
</dbReference>
<feature type="domain" description="THAP-type" evidence="10">
    <location>
        <begin position="34"/>
        <end position="116"/>
    </location>
</feature>
<feature type="compositionally biased region" description="Polar residues" evidence="9">
    <location>
        <begin position="656"/>
        <end position="680"/>
    </location>
</feature>
<feature type="domain" description="THAP-type" evidence="10">
    <location>
        <begin position="297"/>
        <end position="383"/>
    </location>
</feature>
<feature type="region of interest" description="Disordered" evidence="9">
    <location>
        <begin position="515"/>
        <end position="588"/>
    </location>
</feature>
<dbReference type="Pfam" id="PF02580">
    <property type="entry name" value="Tyr_Deacylase"/>
    <property type="match status" value="1"/>
</dbReference>
<dbReference type="InterPro" id="IPR003732">
    <property type="entry name" value="Daa-tRNA_deacyls_DTD"/>
</dbReference>
<dbReference type="Proteomes" id="UP000261600">
    <property type="component" value="Unplaced"/>
</dbReference>
<reference evidence="11" key="1">
    <citation type="submission" date="2025-08" db="UniProtKB">
        <authorList>
            <consortium name="Ensembl"/>
        </authorList>
    </citation>
    <scope>IDENTIFICATION</scope>
</reference>
<evidence type="ECO:0000313" key="11">
    <source>
        <dbReference type="Ensembl" id="ENSMALP00000009518.1"/>
    </source>
</evidence>
<evidence type="ECO:0000259" key="10">
    <source>
        <dbReference type="PROSITE" id="PS50950"/>
    </source>
</evidence>
<feature type="compositionally biased region" description="Polar residues" evidence="9">
    <location>
        <begin position="528"/>
        <end position="540"/>
    </location>
</feature>
<evidence type="ECO:0000256" key="6">
    <source>
        <dbReference type="ARBA" id="ARBA00047676"/>
    </source>
</evidence>
<feature type="compositionally biased region" description="Polar residues" evidence="9">
    <location>
        <begin position="690"/>
        <end position="716"/>
    </location>
</feature>
<reference evidence="11" key="2">
    <citation type="submission" date="2025-09" db="UniProtKB">
        <authorList>
            <consortium name="Ensembl"/>
        </authorList>
    </citation>
    <scope>IDENTIFICATION</scope>
</reference>
<dbReference type="GeneID" id="109966627"/>
<keyword evidence="2" id="KW-0479">Metal-binding</keyword>
<accession>A0A3Q3IVK9</accession>
<feature type="region of interest" description="Disordered" evidence="9">
    <location>
        <begin position="766"/>
        <end position="786"/>
    </location>
</feature>
<dbReference type="InterPro" id="IPR041588">
    <property type="entry name" value="Integrase_H2C2"/>
</dbReference>
<dbReference type="OrthoDB" id="6496718at2759"/>
<dbReference type="SUPFAM" id="SSF69500">
    <property type="entry name" value="DTD-like"/>
    <property type="match status" value="1"/>
</dbReference>
<evidence type="ECO:0000313" key="12">
    <source>
        <dbReference type="Proteomes" id="UP000261600"/>
    </source>
</evidence>
<evidence type="ECO:0000256" key="4">
    <source>
        <dbReference type="ARBA" id="ARBA00022833"/>
    </source>
</evidence>
<comment type="catalytic activity">
    <reaction evidence="6">
        <text>glycyl-tRNA(Ala) + H2O = tRNA(Ala) + glycine + H(+)</text>
        <dbReference type="Rhea" id="RHEA:53744"/>
        <dbReference type="Rhea" id="RHEA-COMP:9657"/>
        <dbReference type="Rhea" id="RHEA-COMP:13640"/>
        <dbReference type="ChEBI" id="CHEBI:15377"/>
        <dbReference type="ChEBI" id="CHEBI:15378"/>
        <dbReference type="ChEBI" id="CHEBI:57305"/>
        <dbReference type="ChEBI" id="CHEBI:78442"/>
        <dbReference type="ChEBI" id="CHEBI:78522"/>
        <dbReference type="EC" id="3.1.1.96"/>
    </reaction>
</comment>
<protein>
    <recommendedName>
        <fullName evidence="1">D-aminoacyl-tRNA deacylase</fullName>
        <ecNumber evidence="1">3.1.1.96</ecNumber>
    </recommendedName>
</protein>
<dbReference type="Ensembl" id="ENSMALT00000009718.1">
    <property type="protein sequence ID" value="ENSMALP00000009518.1"/>
    <property type="gene ID" value="ENSMALG00000006770.1"/>
</dbReference>
<dbReference type="Pfam" id="PF17921">
    <property type="entry name" value="Integrase_H2C2"/>
    <property type="match status" value="2"/>
</dbReference>
<dbReference type="STRING" id="43700.ENSMALP00000009518"/>
<dbReference type="SUPFAM" id="SSF57716">
    <property type="entry name" value="Glucocorticoid receptor-like (DNA-binding domain)"/>
    <property type="match status" value="2"/>
</dbReference>
<evidence type="ECO:0000256" key="9">
    <source>
        <dbReference type="SAM" id="MobiDB-lite"/>
    </source>
</evidence>
<dbReference type="RefSeq" id="XP_020467246.1">
    <property type="nucleotide sequence ID" value="XM_020611590.1"/>
</dbReference>
<dbReference type="KEGG" id="malb:109966627"/>
<dbReference type="InterPro" id="IPR006612">
    <property type="entry name" value="THAP_Znf"/>
</dbReference>
<evidence type="ECO:0000256" key="8">
    <source>
        <dbReference type="PROSITE-ProRule" id="PRU00309"/>
    </source>
</evidence>
<proteinExistence type="predicted"/>
<dbReference type="EC" id="3.1.1.96" evidence="1"/>
<keyword evidence="5 8" id="KW-0238">DNA-binding</keyword>
<evidence type="ECO:0000256" key="2">
    <source>
        <dbReference type="ARBA" id="ARBA00022723"/>
    </source>
</evidence>
<dbReference type="PROSITE" id="PS50950">
    <property type="entry name" value="ZF_THAP"/>
    <property type="match status" value="2"/>
</dbReference>
<organism evidence="11 12">
    <name type="scientific">Monopterus albus</name>
    <name type="common">Swamp eel</name>
    <dbReference type="NCBI Taxonomy" id="43700"/>
    <lineage>
        <taxon>Eukaryota</taxon>
        <taxon>Metazoa</taxon>
        <taxon>Chordata</taxon>
        <taxon>Craniata</taxon>
        <taxon>Vertebrata</taxon>
        <taxon>Euteleostomi</taxon>
        <taxon>Actinopterygii</taxon>
        <taxon>Neopterygii</taxon>
        <taxon>Teleostei</taxon>
        <taxon>Neoteleostei</taxon>
        <taxon>Acanthomorphata</taxon>
        <taxon>Anabantaria</taxon>
        <taxon>Synbranchiformes</taxon>
        <taxon>Synbranchidae</taxon>
        <taxon>Monopterus</taxon>
    </lineage>
</organism>
<keyword evidence="12" id="KW-1185">Reference proteome</keyword>
<feature type="compositionally biased region" description="Acidic residues" evidence="9">
    <location>
        <begin position="542"/>
        <end position="565"/>
    </location>
</feature>
<evidence type="ECO:0000256" key="1">
    <source>
        <dbReference type="ARBA" id="ARBA00013056"/>
    </source>
</evidence>
<keyword evidence="3 8" id="KW-0863">Zinc-finger</keyword>
<dbReference type="GO" id="GO:0003677">
    <property type="term" value="F:DNA binding"/>
    <property type="evidence" value="ECO:0007669"/>
    <property type="project" value="UniProtKB-UniRule"/>
</dbReference>
<dbReference type="SMART" id="SM00980">
    <property type="entry name" value="THAP"/>
    <property type="match status" value="2"/>
</dbReference>